<reference evidence="2" key="1">
    <citation type="submission" date="2020-09" db="EMBL/GenBank/DDBJ databases">
        <authorList>
            <person name="Kikuchi T."/>
        </authorList>
    </citation>
    <scope>NUCLEOTIDE SEQUENCE</scope>
    <source>
        <strain evidence="2">SH1</strain>
    </source>
</reference>
<dbReference type="Proteomes" id="UP000614601">
    <property type="component" value="Unassembled WGS sequence"/>
</dbReference>
<dbReference type="Proteomes" id="UP000783686">
    <property type="component" value="Unassembled WGS sequence"/>
</dbReference>
<feature type="transmembrane region" description="Helical" evidence="1">
    <location>
        <begin position="12"/>
        <end position="36"/>
    </location>
</feature>
<evidence type="ECO:0000313" key="2">
    <source>
        <dbReference type="EMBL" id="CAD5228574.1"/>
    </source>
</evidence>
<evidence type="ECO:0008006" key="4">
    <source>
        <dbReference type="Google" id="ProtNLM"/>
    </source>
</evidence>
<evidence type="ECO:0000313" key="3">
    <source>
        <dbReference type="Proteomes" id="UP000614601"/>
    </source>
</evidence>
<dbReference type="EMBL" id="CAJFCW020000006">
    <property type="protein sequence ID" value="CAG9124684.1"/>
    <property type="molecule type" value="Genomic_DNA"/>
</dbReference>
<feature type="transmembrane region" description="Helical" evidence="1">
    <location>
        <begin position="192"/>
        <end position="214"/>
    </location>
</feature>
<evidence type="ECO:0000256" key="1">
    <source>
        <dbReference type="SAM" id="Phobius"/>
    </source>
</evidence>
<dbReference type="PANTHER" id="PTHR22943">
    <property type="entry name" value="7-TRANSMEMBRANE DOMAIN RECEPTOR C.ELEGANS"/>
    <property type="match status" value="1"/>
</dbReference>
<organism evidence="2 3">
    <name type="scientific">Bursaphelenchus okinawaensis</name>
    <dbReference type="NCBI Taxonomy" id="465554"/>
    <lineage>
        <taxon>Eukaryota</taxon>
        <taxon>Metazoa</taxon>
        <taxon>Ecdysozoa</taxon>
        <taxon>Nematoda</taxon>
        <taxon>Chromadorea</taxon>
        <taxon>Rhabditida</taxon>
        <taxon>Tylenchina</taxon>
        <taxon>Tylenchomorpha</taxon>
        <taxon>Aphelenchoidea</taxon>
        <taxon>Aphelenchoididae</taxon>
        <taxon>Bursaphelenchus</taxon>
    </lineage>
</organism>
<gene>
    <name evidence="2" type="ORF">BOKJ2_LOCUS12746</name>
</gene>
<feature type="transmembrane region" description="Helical" evidence="1">
    <location>
        <begin position="272"/>
        <end position="298"/>
    </location>
</feature>
<feature type="transmembrane region" description="Helical" evidence="1">
    <location>
        <begin position="134"/>
        <end position="155"/>
    </location>
</feature>
<dbReference type="InterPro" id="IPR019428">
    <property type="entry name" value="7TM_GPCR_serpentine_rcpt_Str"/>
</dbReference>
<feature type="transmembrane region" description="Helical" evidence="1">
    <location>
        <begin position="246"/>
        <end position="266"/>
    </location>
</feature>
<dbReference type="PANTHER" id="PTHR22943:SF248">
    <property type="entry name" value="SEVEN TM RECEPTOR"/>
    <property type="match status" value="1"/>
</dbReference>
<name>A0A811LLL4_9BILA</name>
<feature type="transmembrane region" description="Helical" evidence="1">
    <location>
        <begin position="92"/>
        <end position="113"/>
    </location>
</feature>
<protein>
    <recommendedName>
        <fullName evidence="4">G_PROTEIN_RECEP_F1_2 domain-containing protein</fullName>
    </recommendedName>
</protein>
<dbReference type="AlphaFoldDB" id="A0A811LLL4"/>
<sequence>MNKTTHWLREFHFYYEVSVFIVSWFLGWLVLLLIMFKTPKSFRGYSHMIAMNTVVDLIYSVTDLITMETVDLHGAILYMFPANPYFPTNIISARWCSSFWIFALYMTIMALPMQFMYRYGLVCCDKPFTNRQLAGTYGVSLLYLLVHCYIFKFTFKAPSKEYTKILAENPIYTNDMPSDYIAGDAHELNAMFAHFANCDLIIMAAYGAVFYFGYQISKTLKRTMGNLSRETAAAQRHITRIMVLQALYPLISLVIPTGAIALYPLIATPGVMIQLGFFGCISMNLIPVLNPLSVLLVIPMYRQAIIDFITTGKFRVKIGNSTAVSKISTSQMF</sequence>
<keyword evidence="1" id="KW-0472">Membrane</keyword>
<keyword evidence="3" id="KW-1185">Reference proteome</keyword>
<dbReference type="OrthoDB" id="5782260at2759"/>
<keyword evidence="1" id="KW-0812">Transmembrane</keyword>
<comment type="caution">
    <text evidence="2">The sequence shown here is derived from an EMBL/GenBank/DDBJ whole genome shotgun (WGS) entry which is preliminary data.</text>
</comment>
<keyword evidence="1" id="KW-1133">Transmembrane helix</keyword>
<dbReference type="Pfam" id="PF10326">
    <property type="entry name" value="7TM_GPCR_Str"/>
    <property type="match status" value="1"/>
</dbReference>
<dbReference type="SUPFAM" id="SSF81321">
    <property type="entry name" value="Family A G protein-coupled receptor-like"/>
    <property type="match status" value="1"/>
</dbReference>
<dbReference type="EMBL" id="CAJFDH010000006">
    <property type="protein sequence ID" value="CAD5228574.1"/>
    <property type="molecule type" value="Genomic_DNA"/>
</dbReference>
<accession>A0A811LLL4</accession>
<proteinExistence type="predicted"/>